<evidence type="ECO:0000256" key="1">
    <source>
        <dbReference type="ARBA" id="ARBA00000370"/>
    </source>
</evidence>
<feature type="domain" description="Metalloenzyme" evidence="16">
    <location>
        <begin position="8"/>
        <end position="510"/>
    </location>
</feature>
<dbReference type="SUPFAM" id="SSF53649">
    <property type="entry name" value="Alkaline phosphatase-like"/>
    <property type="match status" value="1"/>
</dbReference>
<feature type="binding site" evidence="15">
    <location>
        <position position="411"/>
    </location>
    <ligand>
        <name>Mn(2+)</name>
        <dbReference type="ChEBI" id="CHEBI:29035"/>
        <label>1</label>
    </ligand>
</feature>
<dbReference type="EC" id="5.4.2.12" evidence="6"/>
<keyword evidence="19" id="KW-1185">Reference proteome</keyword>
<evidence type="ECO:0000256" key="8">
    <source>
        <dbReference type="ARBA" id="ARBA00023152"/>
    </source>
</evidence>
<evidence type="ECO:0000259" key="16">
    <source>
        <dbReference type="Pfam" id="PF01676"/>
    </source>
</evidence>
<feature type="binding site" evidence="15">
    <location>
        <position position="68"/>
    </location>
    <ligand>
        <name>Mn(2+)</name>
        <dbReference type="ChEBI" id="CHEBI:29035"/>
        <label>2</label>
    </ligand>
</feature>
<keyword evidence="7 15" id="KW-0479">Metal-binding</keyword>
<keyword evidence="10" id="KW-0413">Isomerase</keyword>
<evidence type="ECO:0000256" key="11">
    <source>
        <dbReference type="ARBA" id="ARBA00071648"/>
    </source>
</evidence>
<evidence type="ECO:0000313" key="19">
    <source>
        <dbReference type="Proteomes" id="UP000029964"/>
    </source>
</evidence>
<comment type="caution">
    <text evidence="18">The sequence shown here is derived from an EMBL/GenBank/DDBJ whole genome shotgun (WGS) entry which is preliminary data.</text>
</comment>
<dbReference type="CDD" id="cd16010">
    <property type="entry name" value="iPGM"/>
    <property type="match status" value="1"/>
</dbReference>
<dbReference type="GO" id="GO:0006096">
    <property type="term" value="P:glycolytic process"/>
    <property type="evidence" value="ECO:0007669"/>
    <property type="project" value="UniProtKB-UniPathway"/>
</dbReference>
<evidence type="ECO:0000259" key="17">
    <source>
        <dbReference type="Pfam" id="PF06415"/>
    </source>
</evidence>
<evidence type="ECO:0000256" key="3">
    <source>
        <dbReference type="ARBA" id="ARBA00002315"/>
    </source>
</evidence>
<dbReference type="GO" id="GO:0005737">
    <property type="term" value="C:cytoplasm"/>
    <property type="evidence" value="ECO:0007669"/>
    <property type="project" value="InterPro"/>
</dbReference>
<feature type="binding site" evidence="15">
    <location>
        <position position="453"/>
    </location>
    <ligand>
        <name>Mn(2+)</name>
        <dbReference type="ChEBI" id="CHEBI:29035"/>
        <label>2</label>
    </ligand>
</feature>
<name>A0A086TI43_HAPC1</name>
<protein>
    <recommendedName>
        <fullName evidence="11">2,3-bisphosphoglycerate-independent phosphoglycerate mutase</fullName>
        <ecNumber evidence="6">5.4.2.12</ecNumber>
    </recommendedName>
    <alternativeName>
        <fullName evidence="12">Cofactor-independent phosphoglycerate mutase homolog</fullName>
    </alternativeName>
</protein>
<evidence type="ECO:0000256" key="7">
    <source>
        <dbReference type="ARBA" id="ARBA00022723"/>
    </source>
</evidence>
<dbReference type="InterPro" id="IPR006124">
    <property type="entry name" value="Metalloenzyme"/>
</dbReference>
<dbReference type="PANTHER" id="PTHR31637">
    <property type="entry name" value="2,3-BISPHOSPHOGLYCERATE-INDEPENDENT PHOSPHOGLYCERATE MUTASE"/>
    <property type="match status" value="1"/>
</dbReference>
<evidence type="ECO:0000256" key="13">
    <source>
        <dbReference type="PIRSR" id="PIRSR001492-1"/>
    </source>
</evidence>
<dbReference type="Pfam" id="PF06415">
    <property type="entry name" value="iPGM_N"/>
    <property type="match status" value="1"/>
</dbReference>
<dbReference type="HOGENOM" id="CLU_026099_2_0_1"/>
<evidence type="ECO:0000256" key="15">
    <source>
        <dbReference type="PIRSR" id="PIRSR001492-3"/>
    </source>
</evidence>
<evidence type="ECO:0000256" key="14">
    <source>
        <dbReference type="PIRSR" id="PIRSR001492-2"/>
    </source>
</evidence>
<sequence length="531" mass="58343">MTKTETNACLIVIDGWGIPGEKSPKDGDAITNAECPVMDGFAQIKDRYTKLEASSTAVGLPEGLMGNSEVGHLNIGAGRVVYQDVVRIDQTIKKGELGKNKVLVDTFERAKNGNGRLHLAGLVSHGGVHSKQTHLYALLRLAKEMEIPKVFIHFFGDGRDTDPKSGAGYMQELVDTMKEIGIGEIATVVGRYYAMDRDKRWERIEIALKGIVLGEGTPSDDPVQAIKDVYAQGGPKDGDEFLKPIIFGGDERRIKDDDTVLFFNYRSDRVRQITQVLGDVDRDVLPDFPYPKIHLTTMTQYKVDYPFPVVSPPQVMDDVLAEWLGKQGVEQVHVAETEKYAHVTFFFNGGVEKVFPLETRDMTQDLVPSNKSVATYDQAPEMSQDGVAEQVNKRMAEQKYPFVMCNLAAPDMVGHTGVYEAAIKAVESCDKAIAKIYEGCKKEGYVLFITADHGNAEEMKFEDGKPKTSHTTNKVPLIMANAPEGWGLKDTTEGVLGDVAPTVLAAMGLPQPEAMTGESLLVKGLKRGPQE</sequence>
<comment type="cofactor">
    <cofactor evidence="2">
        <name>Mn(2+)</name>
        <dbReference type="ChEBI" id="CHEBI:29035"/>
    </cofactor>
</comment>
<evidence type="ECO:0000256" key="2">
    <source>
        <dbReference type="ARBA" id="ARBA00001936"/>
    </source>
</evidence>
<evidence type="ECO:0000256" key="12">
    <source>
        <dbReference type="ARBA" id="ARBA00083354"/>
    </source>
</evidence>
<feature type="binding site" evidence="14">
    <location>
        <position position="129"/>
    </location>
    <ligand>
        <name>substrate</name>
    </ligand>
</feature>
<dbReference type="Pfam" id="PF01676">
    <property type="entry name" value="Metalloenzyme"/>
    <property type="match status" value="1"/>
</dbReference>
<dbReference type="GO" id="GO:0030145">
    <property type="term" value="F:manganese ion binding"/>
    <property type="evidence" value="ECO:0007669"/>
    <property type="project" value="InterPro"/>
</dbReference>
<dbReference type="STRING" id="857340.A0A086TI43"/>
<comment type="similarity">
    <text evidence="5">Belongs to the BPG-independent phosphoglycerate mutase family.</text>
</comment>
<dbReference type="Gene3D" id="3.40.1450.10">
    <property type="entry name" value="BPG-independent phosphoglycerate mutase, domain B"/>
    <property type="match status" value="1"/>
</dbReference>
<evidence type="ECO:0000313" key="18">
    <source>
        <dbReference type="EMBL" id="KFH49025.1"/>
    </source>
</evidence>
<evidence type="ECO:0000256" key="4">
    <source>
        <dbReference type="ARBA" id="ARBA00004798"/>
    </source>
</evidence>
<dbReference type="GO" id="GO:0004619">
    <property type="term" value="F:phosphoglycerate mutase activity"/>
    <property type="evidence" value="ECO:0007669"/>
    <property type="project" value="UniProtKB-EC"/>
</dbReference>
<proteinExistence type="inferred from homology"/>
<feature type="binding site" evidence="15">
    <location>
        <position position="415"/>
    </location>
    <ligand>
        <name>Mn(2+)</name>
        <dbReference type="ChEBI" id="CHEBI:29035"/>
        <label>1</label>
    </ligand>
</feature>
<dbReference type="FunFam" id="3.40.1450.10:FF:000001">
    <property type="entry name" value="2,3-bisphosphoglycerate-independent phosphoglycerate mutase"/>
    <property type="match status" value="1"/>
</dbReference>
<dbReference type="OrthoDB" id="1886626at2759"/>
<dbReference type="InterPro" id="IPR017850">
    <property type="entry name" value="Alkaline_phosphatase_core_sf"/>
</dbReference>
<dbReference type="UniPathway" id="UPA00109">
    <property type="reaction ID" value="UER00186"/>
</dbReference>
<evidence type="ECO:0000256" key="10">
    <source>
        <dbReference type="ARBA" id="ARBA00023235"/>
    </source>
</evidence>
<accession>A0A086TI43</accession>
<gene>
    <name evidence="18" type="ORF">ACRE_002820</name>
</gene>
<feature type="binding site" evidence="14">
    <location>
        <position position="339"/>
    </location>
    <ligand>
        <name>substrate</name>
    </ligand>
</feature>
<dbReference type="NCBIfam" id="TIGR01307">
    <property type="entry name" value="pgm_bpd_ind"/>
    <property type="match status" value="1"/>
</dbReference>
<feature type="binding site" evidence="14">
    <location>
        <begin position="266"/>
        <end position="269"/>
    </location>
    <ligand>
        <name>substrate</name>
    </ligand>
</feature>
<dbReference type="AlphaFoldDB" id="A0A086TI43"/>
<dbReference type="GO" id="GO:0006007">
    <property type="term" value="P:glucose catabolic process"/>
    <property type="evidence" value="ECO:0007669"/>
    <property type="project" value="InterPro"/>
</dbReference>
<evidence type="ECO:0000256" key="5">
    <source>
        <dbReference type="ARBA" id="ARBA00008819"/>
    </source>
</evidence>
<dbReference type="Proteomes" id="UP000029964">
    <property type="component" value="Unassembled WGS sequence"/>
</dbReference>
<feature type="domain" description="BPG-independent PGAM N-terminal" evidence="17">
    <location>
        <begin position="88"/>
        <end position="302"/>
    </location>
</feature>
<keyword evidence="8" id="KW-0324">Glycolysis</keyword>
<reference evidence="19" key="1">
    <citation type="journal article" date="2014" name="Genome Announc.">
        <title>Genome sequence and annotation of Acremonium chrysogenum, producer of the beta-lactam antibiotic cephalosporin C.</title>
        <authorList>
            <person name="Terfehr D."/>
            <person name="Dahlmann T.A."/>
            <person name="Specht T."/>
            <person name="Zadra I."/>
            <person name="Kuernsteiner H."/>
            <person name="Kueck U."/>
        </authorList>
    </citation>
    <scope>NUCLEOTIDE SEQUENCE [LARGE SCALE GENOMIC DNA]</scope>
    <source>
        <strain evidence="19">ATCC 11550 / CBS 779.69 / DSM 880 / IAM 14645 / JCM 23072 / IMI 49137</strain>
    </source>
</reference>
<evidence type="ECO:0000256" key="6">
    <source>
        <dbReference type="ARBA" id="ARBA00012026"/>
    </source>
</evidence>
<feature type="binding site" evidence="15">
    <location>
        <position position="14"/>
    </location>
    <ligand>
        <name>Mn(2+)</name>
        <dbReference type="ChEBI" id="CHEBI:29035"/>
        <label>2</label>
    </ligand>
</feature>
<dbReference type="PIRSF" id="PIRSF001492">
    <property type="entry name" value="IPGAM"/>
    <property type="match status" value="1"/>
</dbReference>
<feature type="binding site" evidence="15">
    <location>
        <position position="452"/>
    </location>
    <ligand>
        <name>Mn(2+)</name>
        <dbReference type="ChEBI" id="CHEBI:29035"/>
        <label>2</label>
    </ligand>
</feature>
<dbReference type="Gene3D" id="3.40.720.10">
    <property type="entry name" value="Alkaline Phosphatase, subunit A"/>
    <property type="match status" value="1"/>
</dbReference>
<organism evidence="18 19">
    <name type="scientific">Hapsidospora chrysogenum (strain ATCC 11550 / CBS 779.69 / DSM 880 / IAM 14645 / JCM 23072 / IMI 49137)</name>
    <name type="common">Acremonium chrysogenum</name>
    <dbReference type="NCBI Taxonomy" id="857340"/>
    <lineage>
        <taxon>Eukaryota</taxon>
        <taxon>Fungi</taxon>
        <taxon>Dikarya</taxon>
        <taxon>Ascomycota</taxon>
        <taxon>Pezizomycotina</taxon>
        <taxon>Sordariomycetes</taxon>
        <taxon>Hypocreomycetidae</taxon>
        <taxon>Hypocreales</taxon>
        <taxon>Bionectriaceae</taxon>
        <taxon>Hapsidospora</taxon>
    </lineage>
</organism>
<feature type="binding site" evidence="15">
    <location>
        <position position="470"/>
    </location>
    <ligand>
        <name>Mn(2+)</name>
        <dbReference type="ChEBI" id="CHEBI:29035"/>
        <label>1</label>
    </ligand>
</feature>
<comment type="pathway">
    <text evidence="4">Carbohydrate degradation; glycolysis; pyruvate from D-glyceraldehyde 3-phosphate: step 3/5.</text>
</comment>
<evidence type="ECO:0000256" key="9">
    <source>
        <dbReference type="ARBA" id="ARBA00023211"/>
    </source>
</evidence>
<feature type="active site" description="Phosphoserine intermediate" evidence="13">
    <location>
        <position position="68"/>
    </location>
</feature>
<dbReference type="InterPro" id="IPR036646">
    <property type="entry name" value="PGAM_B_sf"/>
</dbReference>
<keyword evidence="9 15" id="KW-0464">Manganese</keyword>
<dbReference type="InterPro" id="IPR005995">
    <property type="entry name" value="Pgm_bpd_ind"/>
</dbReference>
<feature type="binding site" evidence="14">
    <location>
        <position position="197"/>
    </location>
    <ligand>
        <name>substrate</name>
    </ligand>
</feature>
<feature type="binding site" evidence="14">
    <location>
        <position position="191"/>
    </location>
    <ligand>
        <name>substrate</name>
    </ligand>
</feature>
<dbReference type="EMBL" id="JPKY01000001">
    <property type="protein sequence ID" value="KFH49025.1"/>
    <property type="molecule type" value="Genomic_DNA"/>
</dbReference>
<dbReference type="InterPro" id="IPR011258">
    <property type="entry name" value="BPG-indep_PGM_N"/>
</dbReference>
<comment type="function">
    <text evidence="3">Catalyzes the interconversion of 2-phosphoglycerate and 3-phosphoglycerate.</text>
</comment>
<feature type="binding site" evidence="14">
    <location>
        <begin position="159"/>
        <end position="160"/>
    </location>
    <ligand>
        <name>substrate</name>
    </ligand>
</feature>
<dbReference type="SUPFAM" id="SSF64158">
    <property type="entry name" value="2,3-Bisphosphoglycerate-independent phosphoglycerate mutase, substrate-binding domain"/>
    <property type="match status" value="1"/>
</dbReference>
<dbReference type="PANTHER" id="PTHR31637:SF0">
    <property type="entry name" value="2,3-BISPHOSPHOGLYCERATE-INDEPENDENT PHOSPHOGLYCERATE MUTASE"/>
    <property type="match status" value="1"/>
</dbReference>
<comment type="catalytic activity">
    <reaction evidence="1">
        <text>(2R)-2-phosphoglycerate = (2R)-3-phosphoglycerate</text>
        <dbReference type="Rhea" id="RHEA:15901"/>
        <dbReference type="ChEBI" id="CHEBI:58272"/>
        <dbReference type="ChEBI" id="CHEBI:58289"/>
        <dbReference type="EC" id="5.4.2.12"/>
    </reaction>
</comment>
<dbReference type="HAMAP" id="MF_01038">
    <property type="entry name" value="GpmI"/>
    <property type="match status" value="1"/>
</dbReference>